<dbReference type="RefSeq" id="WP_151667619.1">
    <property type="nucleotide sequence ID" value="NZ_WBVO01000007.1"/>
</dbReference>
<dbReference type="OrthoDB" id="1467719at2"/>
<accession>A0A6N6RF65</accession>
<dbReference type="EMBL" id="WBVO01000007">
    <property type="protein sequence ID" value="KAB2809796.1"/>
    <property type="molecule type" value="Genomic_DNA"/>
</dbReference>
<keyword evidence="4" id="KW-1185">Reference proteome</keyword>
<evidence type="ECO:0000256" key="2">
    <source>
        <dbReference type="SAM" id="Phobius"/>
    </source>
</evidence>
<keyword evidence="2" id="KW-0472">Membrane</keyword>
<proteinExistence type="predicted"/>
<evidence type="ECO:0000313" key="3">
    <source>
        <dbReference type="EMBL" id="KAB2809796.1"/>
    </source>
</evidence>
<keyword evidence="2" id="KW-0812">Transmembrane</keyword>
<organism evidence="3 4">
    <name type="scientific">Phaeocystidibacter luteus</name>
    <dbReference type="NCBI Taxonomy" id="911197"/>
    <lineage>
        <taxon>Bacteria</taxon>
        <taxon>Pseudomonadati</taxon>
        <taxon>Bacteroidota</taxon>
        <taxon>Flavobacteriia</taxon>
        <taxon>Flavobacteriales</taxon>
        <taxon>Phaeocystidibacteraceae</taxon>
        <taxon>Phaeocystidibacter</taxon>
    </lineage>
</organism>
<dbReference type="InterPro" id="IPR007060">
    <property type="entry name" value="FtsL/DivIC"/>
</dbReference>
<evidence type="ECO:0000256" key="1">
    <source>
        <dbReference type="SAM" id="Coils"/>
    </source>
</evidence>
<feature type="coiled-coil region" evidence="1">
    <location>
        <begin position="40"/>
        <end position="74"/>
    </location>
</feature>
<comment type="caution">
    <text evidence="3">The sequence shown here is derived from an EMBL/GenBank/DDBJ whole genome shotgun (WGS) entry which is preliminary data.</text>
</comment>
<feature type="transmembrane region" description="Helical" evidence="2">
    <location>
        <begin position="12"/>
        <end position="31"/>
    </location>
</feature>
<dbReference type="Pfam" id="PF04977">
    <property type="entry name" value="DivIC"/>
    <property type="match status" value="1"/>
</dbReference>
<name>A0A6N6RF65_9FLAO</name>
<keyword evidence="1" id="KW-0175">Coiled coil</keyword>
<dbReference type="Proteomes" id="UP000468650">
    <property type="component" value="Unassembled WGS sequence"/>
</dbReference>
<keyword evidence="2" id="KW-1133">Transmembrane helix</keyword>
<protein>
    <submittedName>
        <fullName evidence="3">Septum formation initiator family protein</fullName>
    </submittedName>
</protein>
<sequence length="103" mass="12720">MLKKWRSSRWFKIVSNSYVLATIIFAFWMLFLDRNNVGLHVELDERIDELEEAKTYFETELEQNQRELEELESDPEKLEKFAREKYWMHRKGEEVFLIEIEEE</sequence>
<dbReference type="AlphaFoldDB" id="A0A6N6RF65"/>
<evidence type="ECO:0000313" key="4">
    <source>
        <dbReference type="Proteomes" id="UP000468650"/>
    </source>
</evidence>
<gene>
    <name evidence="3" type="ORF">F8C67_09580</name>
</gene>
<reference evidence="3 4" key="1">
    <citation type="submission" date="2019-09" db="EMBL/GenBank/DDBJ databases">
        <title>Genomes of family Cryomorphaceae.</title>
        <authorList>
            <person name="Bowman J.P."/>
        </authorList>
    </citation>
    <scope>NUCLEOTIDE SEQUENCE [LARGE SCALE GENOMIC DNA]</scope>
    <source>
        <strain evidence="3 4">LMG 25704</strain>
    </source>
</reference>